<keyword evidence="5" id="KW-1185">Reference proteome</keyword>
<evidence type="ECO:0000259" key="2">
    <source>
        <dbReference type="Pfam" id="PF01551"/>
    </source>
</evidence>
<protein>
    <submittedName>
        <fullName evidence="4">Membrane protein-like metalloendopeptidase</fullName>
    </submittedName>
</protein>
<evidence type="ECO:0000256" key="1">
    <source>
        <dbReference type="SAM" id="SignalP"/>
    </source>
</evidence>
<dbReference type="InterPro" id="IPR050570">
    <property type="entry name" value="Cell_wall_metabolism_enzyme"/>
</dbReference>
<dbReference type="InterPro" id="IPR011055">
    <property type="entry name" value="Dup_hybrid_motif"/>
</dbReference>
<evidence type="ECO:0000313" key="5">
    <source>
        <dbReference type="Proteomes" id="UP000195442"/>
    </source>
</evidence>
<dbReference type="CDD" id="cd12797">
    <property type="entry name" value="M23_peptidase"/>
    <property type="match status" value="1"/>
</dbReference>
<dbReference type="SUPFAM" id="SSF51261">
    <property type="entry name" value="Duplicated hybrid motif"/>
    <property type="match status" value="1"/>
</dbReference>
<evidence type="ECO:0000259" key="3">
    <source>
        <dbReference type="Pfam" id="PF18421"/>
    </source>
</evidence>
<dbReference type="FunFam" id="2.70.70.10:FF:000019">
    <property type="entry name" value="M23 family peptidase"/>
    <property type="match status" value="1"/>
</dbReference>
<dbReference type="PANTHER" id="PTHR21666:SF285">
    <property type="entry name" value="M23 FAMILY METALLOPEPTIDASE"/>
    <property type="match status" value="1"/>
</dbReference>
<accession>A0A1R4HBJ2</accession>
<evidence type="ECO:0000313" key="4">
    <source>
        <dbReference type="EMBL" id="SJM93579.1"/>
    </source>
</evidence>
<dbReference type="Gene3D" id="2.60.40.1590">
    <property type="entry name" value="Peptidoglycan hydrolase domains"/>
    <property type="match status" value="1"/>
</dbReference>
<dbReference type="AlphaFoldDB" id="A0A1R4HBJ2"/>
<dbReference type="OrthoDB" id="9815245at2"/>
<dbReference type="InterPro" id="IPR040487">
    <property type="entry name" value="Peptidase_M23_N"/>
</dbReference>
<feature type="domain" description="M23ase beta-sheet core" evidence="2">
    <location>
        <begin position="170"/>
        <end position="264"/>
    </location>
</feature>
<reference evidence="5" key="1">
    <citation type="submission" date="2017-02" db="EMBL/GenBank/DDBJ databases">
        <authorList>
            <person name="Daims H."/>
        </authorList>
    </citation>
    <scope>NUCLEOTIDE SEQUENCE [LARGE SCALE GENOMIC DNA]</scope>
</reference>
<proteinExistence type="predicted"/>
<feature type="chain" id="PRO_5010305515" evidence="1">
    <location>
        <begin position="18"/>
        <end position="281"/>
    </location>
</feature>
<name>A0A1R4HBJ2_9GAMM</name>
<dbReference type="PANTHER" id="PTHR21666">
    <property type="entry name" value="PEPTIDASE-RELATED"/>
    <property type="match status" value="1"/>
</dbReference>
<dbReference type="GO" id="GO:0004222">
    <property type="term" value="F:metalloendopeptidase activity"/>
    <property type="evidence" value="ECO:0007669"/>
    <property type="project" value="TreeGrafter"/>
</dbReference>
<dbReference type="Pfam" id="PF18421">
    <property type="entry name" value="Peptidase_M23_N"/>
    <property type="match status" value="1"/>
</dbReference>
<dbReference type="EMBL" id="FUKJ01000269">
    <property type="protein sequence ID" value="SJM93579.1"/>
    <property type="molecule type" value="Genomic_DNA"/>
</dbReference>
<dbReference type="Pfam" id="PF01551">
    <property type="entry name" value="Peptidase_M23"/>
    <property type="match status" value="1"/>
</dbReference>
<keyword evidence="1" id="KW-0732">Signal</keyword>
<dbReference type="Gene3D" id="2.70.70.10">
    <property type="entry name" value="Glucose Permease (Domain IIA)"/>
    <property type="match status" value="1"/>
</dbReference>
<dbReference type="Proteomes" id="UP000195442">
    <property type="component" value="Unassembled WGS sequence"/>
</dbReference>
<feature type="signal peptide" evidence="1">
    <location>
        <begin position="1"/>
        <end position="17"/>
    </location>
</feature>
<dbReference type="RefSeq" id="WP_087147439.1">
    <property type="nucleotide sequence ID" value="NZ_FUKJ01000269.1"/>
</dbReference>
<feature type="domain" description="Peptidase family M23 N-terminal" evidence="3">
    <location>
        <begin position="25"/>
        <end position="96"/>
    </location>
</feature>
<dbReference type="InterPro" id="IPR016047">
    <property type="entry name" value="M23ase_b-sheet_dom"/>
</dbReference>
<organism evidence="4 5">
    <name type="scientific">Crenothrix polyspora</name>
    <dbReference type="NCBI Taxonomy" id="360316"/>
    <lineage>
        <taxon>Bacteria</taxon>
        <taxon>Pseudomonadati</taxon>
        <taxon>Pseudomonadota</taxon>
        <taxon>Gammaproteobacteria</taxon>
        <taxon>Methylococcales</taxon>
        <taxon>Crenotrichaceae</taxon>
        <taxon>Crenothrix</taxon>
    </lineage>
</organism>
<sequence length="281" mass="30904">MIKRLLFLSILPVCASATTLPEQLAVPGGIVHVPVGDSKTPMPQVFYQNHRVLVTQQDLKWLALVGIPLDAKVGPQNITVKTPKGDTSISFQISDKKYPAQYLKIKNKRMVNPSAADEKRISDDRAVIERALSTWTEQATVDTDFIPPVDGRLSSLFGLKRFFNKQPKDPHSGLDIAASAGTPIKAPAAARVIDTGSFYYNGNTVFLDHGQGLISGYFHMTEIDVKPGQQLKQGDILGTVGKTGRVTGPHLHWNIYLNNTKIDPALFIARDIPRLDARNNK</sequence>
<gene>
    <name evidence="4" type="ORF">CRENPOLYSF2_3400002</name>
</gene>